<gene>
    <name evidence="1" type="ordered locus">Minf_0461</name>
</gene>
<dbReference type="KEGG" id="min:Minf_0461"/>
<evidence type="ECO:0000313" key="1">
    <source>
        <dbReference type="EMBL" id="ACD82519.1"/>
    </source>
</evidence>
<dbReference type="EMBL" id="CP000975">
    <property type="protein sequence ID" value="ACD82519.1"/>
    <property type="molecule type" value="Genomic_DNA"/>
</dbReference>
<accession>B3DYZ7</accession>
<proteinExistence type="predicted"/>
<dbReference type="HOGENOM" id="CLU_3201906_0_0_0"/>
<name>B3DYZ7_METI4</name>
<reference evidence="1 2" key="1">
    <citation type="journal article" date="2008" name="Biol. Direct">
        <title>Complete genome sequence of the extremely acidophilic methanotroph isolate V4, Methylacidiphilum infernorum, a representative of the bacterial phylum Verrucomicrobia.</title>
        <authorList>
            <person name="Hou S."/>
            <person name="Makarova K.S."/>
            <person name="Saw J.H."/>
            <person name="Senin P."/>
            <person name="Ly B.V."/>
            <person name="Zhou Z."/>
            <person name="Ren Y."/>
            <person name="Wang J."/>
            <person name="Galperin M.Y."/>
            <person name="Omelchenko M.V."/>
            <person name="Wolf Y.I."/>
            <person name="Yutin N."/>
            <person name="Koonin E.V."/>
            <person name="Stott M.B."/>
            <person name="Mountain B.W."/>
            <person name="Crowe M.A."/>
            <person name="Smirnova A.V."/>
            <person name="Dunfield P.F."/>
            <person name="Feng L."/>
            <person name="Wang L."/>
            <person name="Alam M."/>
        </authorList>
    </citation>
    <scope>NUCLEOTIDE SEQUENCE [LARGE SCALE GENOMIC DNA]</scope>
    <source>
        <strain evidence="2">Isolate V4</strain>
    </source>
</reference>
<protein>
    <submittedName>
        <fullName evidence="1">Uncharacterized protein</fullName>
    </submittedName>
</protein>
<sequence length="45" mass="5494">MLWPGIIKKEEEDECRLCFCRKISRSGMARREFECPWSRYPDRGK</sequence>
<organism evidence="1 2">
    <name type="scientific">Methylacidiphilum infernorum (isolate V4)</name>
    <name type="common">Methylokorus infernorum (strain V4)</name>
    <dbReference type="NCBI Taxonomy" id="481448"/>
    <lineage>
        <taxon>Bacteria</taxon>
        <taxon>Pseudomonadati</taxon>
        <taxon>Verrucomicrobiota</taxon>
        <taxon>Methylacidiphilae</taxon>
        <taxon>Methylacidiphilales</taxon>
        <taxon>Methylacidiphilaceae</taxon>
        <taxon>Methylacidiphilum (ex Ratnadevi et al. 2023)</taxon>
    </lineage>
</organism>
<dbReference type="AlphaFoldDB" id="B3DYZ7"/>
<dbReference type="Proteomes" id="UP000009149">
    <property type="component" value="Chromosome"/>
</dbReference>
<evidence type="ECO:0000313" key="2">
    <source>
        <dbReference type="Proteomes" id="UP000009149"/>
    </source>
</evidence>